<evidence type="ECO:0000256" key="8">
    <source>
        <dbReference type="SAM" id="Phobius"/>
    </source>
</evidence>
<dbReference type="PANTHER" id="PTHR30472">
    <property type="entry name" value="FERRIC ENTEROBACTIN TRANSPORT SYSTEM PERMEASE PROTEIN"/>
    <property type="match status" value="1"/>
</dbReference>
<dbReference type="EMBL" id="QKZL01000011">
    <property type="protein sequence ID" value="PZX15118.1"/>
    <property type="molecule type" value="Genomic_DNA"/>
</dbReference>
<feature type="transmembrane region" description="Helical" evidence="8">
    <location>
        <begin position="12"/>
        <end position="30"/>
    </location>
</feature>
<dbReference type="Pfam" id="PF01032">
    <property type="entry name" value="FecCD"/>
    <property type="match status" value="1"/>
</dbReference>
<evidence type="ECO:0000256" key="6">
    <source>
        <dbReference type="ARBA" id="ARBA00022989"/>
    </source>
</evidence>
<dbReference type="AlphaFoldDB" id="A0A2W7N4Y9"/>
<accession>A0A2W7N4Y9</accession>
<comment type="caution">
    <text evidence="9">The sequence shown here is derived from an EMBL/GenBank/DDBJ whole genome shotgun (WGS) entry which is preliminary data.</text>
</comment>
<feature type="transmembrane region" description="Helical" evidence="8">
    <location>
        <begin position="149"/>
        <end position="169"/>
    </location>
</feature>
<keyword evidence="5 8" id="KW-0812">Transmembrane</keyword>
<comment type="similarity">
    <text evidence="2">Belongs to the binding-protein-dependent transport system permease family. FecCD subfamily.</text>
</comment>
<keyword evidence="7 8" id="KW-0472">Membrane</keyword>
<evidence type="ECO:0000256" key="2">
    <source>
        <dbReference type="ARBA" id="ARBA00007935"/>
    </source>
</evidence>
<keyword evidence="10" id="KW-1185">Reference proteome</keyword>
<feature type="transmembrane region" description="Helical" evidence="8">
    <location>
        <begin position="116"/>
        <end position="137"/>
    </location>
</feature>
<dbReference type="GO" id="GO:0005886">
    <property type="term" value="C:plasma membrane"/>
    <property type="evidence" value="ECO:0007669"/>
    <property type="project" value="UniProtKB-SubCell"/>
</dbReference>
<reference evidence="9 10" key="1">
    <citation type="submission" date="2018-06" db="EMBL/GenBank/DDBJ databases">
        <title>Genomic Encyclopedia of Archaeal and Bacterial Type Strains, Phase II (KMG-II): from individual species to whole genera.</title>
        <authorList>
            <person name="Goeker M."/>
        </authorList>
    </citation>
    <scope>NUCLEOTIDE SEQUENCE [LARGE SCALE GENOMIC DNA]</scope>
    <source>
        <strain evidence="9 10">DSM 22009</strain>
    </source>
</reference>
<evidence type="ECO:0000313" key="10">
    <source>
        <dbReference type="Proteomes" id="UP000248916"/>
    </source>
</evidence>
<dbReference type="InterPro" id="IPR000522">
    <property type="entry name" value="ABC_transptr_permease_BtuC"/>
</dbReference>
<dbReference type="Gene3D" id="1.10.3470.10">
    <property type="entry name" value="ABC transporter involved in vitamin B12 uptake, BtuC"/>
    <property type="match status" value="1"/>
</dbReference>
<keyword evidence="3" id="KW-0813">Transport</keyword>
<dbReference type="GO" id="GO:0022857">
    <property type="term" value="F:transmembrane transporter activity"/>
    <property type="evidence" value="ECO:0007669"/>
    <property type="project" value="InterPro"/>
</dbReference>
<dbReference type="GO" id="GO:0033214">
    <property type="term" value="P:siderophore-iron import into cell"/>
    <property type="evidence" value="ECO:0007669"/>
    <property type="project" value="TreeGrafter"/>
</dbReference>
<dbReference type="Proteomes" id="UP000248916">
    <property type="component" value="Unassembled WGS sequence"/>
</dbReference>
<proteinExistence type="inferred from homology"/>
<gene>
    <name evidence="9" type="ORF">LX81_02707</name>
</gene>
<keyword evidence="6 8" id="KW-1133">Transmembrane helix</keyword>
<protein>
    <submittedName>
        <fullName evidence="9">Iron complex transport system permease protein</fullName>
    </submittedName>
</protein>
<dbReference type="PANTHER" id="PTHR30472:SF1">
    <property type="entry name" value="FE(3+) DICITRATE TRANSPORT SYSTEM PERMEASE PROTEIN FECC-RELATED"/>
    <property type="match status" value="1"/>
</dbReference>
<evidence type="ECO:0000256" key="5">
    <source>
        <dbReference type="ARBA" id="ARBA00022692"/>
    </source>
</evidence>
<dbReference type="InterPro" id="IPR037294">
    <property type="entry name" value="ABC_BtuC-like"/>
</dbReference>
<evidence type="ECO:0000256" key="3">
    <source>
        <dbReference type="ARBA" id="ARBA00022448"/>
    </source>
</evidence>
<evidence type="ECO:0000256" key="4">
    <source>
        <dbReference type="ARBA" id="ARBA00022475"/>
    </source>
</evidence>
<keyword evidence="4" id="KW-1003">Cell membrane</keyword>
<dbReference type="SUPFAM" id="SSF81345">
    <property type="entry name" value="ABC transporter involved in vitamin B12 uptake, BtuC"/>
    <property type="match status" value="1"/>
</dbReference>
<evidence type="ECO:0000256" key="1">
    <source>
        <dbReference type="ARBA" id="ARBA00004651"/>
    </source>
</evidence>
<name>A0A2W7N4Y9_9RHOB</name>
<organism evidence="9 10">
    <name type="scientific">Palleronia aestuarii</name>
    <dbReference type="NCBI Taxonomy" id="568105"/>
    <lineage>
        <taxon>Bacteria</taxon>
        <taxon>Pseudomonadati</taxon>
        <taxon>Pseudomonadota</taxon>
        <taxon>Alphaproteobacteria</taxon>
        <taxon>Rhodobacterales</taxon>
        <taxon>Roseobacteraceae</taxon>
        <taxon>Palleronia</taxon>
    </lineage>
</organism>
<comment type="subcellular location">
    <subcellularLocation>
        <location evidence="1">Cell membrane</location>
        <topology evidence="1">Multi-pass membrane protein</topology>
    </subcellularLocation>
</comment>
<sequence length="178" mass="17689">MPASLASTSLKIAVALVLLGIAAVFSVTIGTRSVPWTEIRTALGGQTETIGSAAVAVRLPRTALAPLAGGALGVAGDVMQGINRNPLADPWILGINRGAALFVVTGIAFFDLSGPAAYLWVGVAGAGAAAIFVYTIGALGRDGPTPLKLTLAGTATSITASSSLIAVVLPRNDIAGNV</sequence>
<evidence type="ECO:0000256" key="7">
    <source>
        <dbReference type="ARBA" id="ARBA00023136"/>
    </source>
</evidence>
<feature type="transmembrane region" description="Helical" evidence="8">
    <location>
        <begin position="91"/>
        <end position="110"/>
    </location>
</feature>
<evidence type="ECO:0000313" key="9">
    <source>
        <dbReference type="EMBL" id="PZX15118.1"/>
    </source>
</evidence>